<accession>A0A8S0PCF9</accession>
<keyword evidence="15" id="KW-1185">Reference proteome</keyword>
<keyword evidence="11 14" id="KW-0413">Isomerase</keyword>
<dbReference type="Pfam" id="PF00254">
    <property type="entry name" value="FKBP_C"/>
    <property type="match status" value="1"/>
</dbReference>
<organism evidence="14 15">
    <name type="scientific">Olea europaea subsp. europaea</name>
    <dbReference type="NCBI Taxonomy" id="158383"/>
    <lineage>
        <taxon>Eukaryota</taxon>
        <taxon>Viridiplantae</taxon>
        <taxon>Streptophyta</taxon>
        <taxon>Embryophyta</taxon>
        <taxon>Tracheophyta</taxon>
        <taxon>Spermatophyta</taxon>
        <taxon>Magnoliopsida</taxon>
        <taxon>eudicotyledons</taxon>
        <taxon>Gunneridae</taxon>
        <taxon>Pentapetalae</taxon>
        <taxon>asterids</taxon>
        <taxon>lamiids</taxon>
        <taxon>Lamiales</taxon>
        <taxon>Oleaceae</taxon>
        <taxon>Oleeae</taxon>
        <taxon>Olea</taxon>
    </lineage>
</organism>
<dbReference type="SUPFAM" id="SSF54534">
    <property type="entry name" value="FKBP-like"/>
    <property type="match status" value="1"/>
</dbReference>
<feature type="compositionally biased region" description="Polar residues" evidence="12">
    <location>
        <begin position="114"/>
        <end position="123"/>
    </location>
</feature>
<keyword evidence="9" id="KW-0793">Thylakoid</keyword>
<comment type="similarity">
    <text evidence="4">Belongs to the FKBP-type PPIase family.</text>
</comment>
<feature type="compositionally biased region" description="Pro residues" evidence="12">
    <location>
        <begin position="72"/>
        <end position="89"/>
    </location>
</feature>
<dbReference type="GO" id="GO:0009543">
    <property type="term" value="C:chloroplast thylakoid lumen"/>
    <property type="evidence" value="ECO:0007669"/>
    <property type="project" value="UniProtKB-SubCell"/>
</dbReference>
<keyword evidence="10 11" id="KW-0697">Rotamase</keyword>
<evidence type="ECO:0000256" key="5">
    <source>
        <dbReference type="ARBA" id="ARBA00013194"/>
    </source>
</evidence>
<dbReference type="FunFam" id="3.10.50.40:FF:000037">
    <property type="entry name" value="Peptidylprolyl isomerase"/>
    <property type="match status" value="1"/>
</dbReference>
<evidence type="ECO:0000256" key="7">
    <source>
        <dbReference type="ARBA" id="ARBA00022640"/>
    </source>
</evidence>
<dbReference type="OrthoDB" id="1902587at2759"/>
<proteinExistence type="inferred from homology"/>
<dbReference type="PROSITE" id="PS50059">
    <property type="entry name" value="FKBP_PPIASE"/>
    <property type="match status" value="1"/>
</dbReference>
<keyword evidence="8" id="KW-0809">Transit peptide</keyword>
<evidence type="ECO:0000256" key="6">
    <source>
        <dbReference type="ARBA" id="ARBA00022528"/>
    </source>
</evidence>
<evidence type="ECO:0000256" key="12">
    <source>
        <dbReference type="SAM" id="MobiDB-lite"/>
    </source>
</evidence>
<keyword evidence="6" id="KW-0150">Chloroplast</keyword>
<dbReference type="InterPro" id="IPR001179">
    <property type="entry name" value="PPIase_FKBP_dom"/>
</dbReference>
<dbReference type="Proteomes" id="UP000594638">
    <property type="component" value="Unassembled WGS sequence"/>
</dbReference>
<dbReference type="PANTHER" id="PTHR47598">
    <property type="entry name" value="PEPTIDYL-PROLYL CIS-TRANS ISOMERASE FKBP17-2, CHLOROPLASTIC"/>
    <property type="match status" value="1"/>
</dbReference>
<name>A0A8S0PCF9_OLEEU</name>
<evidence type="ECO:0000313" key="15">
    <source>
        <dbReference type="Proteomes" id="UP000594638"/>
    </source>
</evidence>
<evidence type="ECO:0000259" key="13">
    <source>
        <dbReference type="PROSITE" id="PS50059"/>
    </source>
</evidence>
<evidence type="ECO:0000313" key="14">
    <source>
        <dbReference type="EMBL" id="CAA2939819.1"/>
    </source>
</evidence>
<feature type="region of interest" description="Disordered" evidence="12">
    <location>
        <begin position="64"/>
        <end position="123"/>
    </location>
</feature>
<evidence type="ECO:0000256" key="8">
    <source>
        <dbReference type="ARBA" id="ARBA00022946"/>
    </source>
</evidence>
<dbReference type="InterPro" id="IPR046357">
    <property type="entry name" value="PPIase_dom_sf"/>
</dbReference>
<dbReference type="AlphaFoldDB" id="A0A8S0PCF9"/>
<comment type="subcellular location">
    <subcellularLocation>
        <location evidence="3">Plastid</location>
        <location evidence="3">Chloroplast thylakoid lumen</location>
    </subcellularLocation>
</comment>
<comment type="catalytic activity">
    <reaction evidence="1 11">
        <text>[protein]-peptidylproline (omega=180) = [protein]-peptidylproline (omega=0)</text>
        <dbReference type="Rhea" id="RHEA:16237"/>
        <dbReference type="Rhea" id="RHEA-COMP:10747"/>
        <dbReference type="Rhea" id="RHEA-COMP:10748"/>
        <dbReference type="ChEBI" id="CHEBI:83833"/>
        <dbReference type="ChEBI" id="CHEBI:83834"/>
        <dbReference type="EC" id="5.2.1.8"/>
    </reaction>
</comment>
<dbReference type="Gramene" id="OE9A099097T1">
    <property type="protein sequence ID" value="OE9A099097C1"/>
    <property type="gene ID" value="OE9A099097"/>
</dbReference>
<evidence type="ECO:0000256" key="2">
    <source>
        <dbReference type="ARBA" id="ARBA00002388"/>
    </source>
</evidence>
<protein>
    <recommendedName>
        <fullName evidence="5 11">peptidylprolyl isomerase</fullName>
        <ecNumber evidence="5 11">5.2.1.8</ecNumber>
    </recommendedName>
</protein>
<dbReference type="Gene3D" id="3.10.50.40">
    <property type="match status" value="1"/>
</dbReference>
<evidence type="ECO:0000256" key="4">
    <source>
        <dbReference type="ARBA" id="ARBA00006577"/>
    </source>
</evidence>
<dbReference type="EC" id="5.2.1.8" evidence="5 11"/>
<comment type="function">
    <text evidence="2">PPIases accelerate the folding of proteins. It catalyzes the cis-trans isomerization of proline imidic peptide bonds in oligopeptides.</text>
</comment>
<sequence length="303" mass="33009">MPLSLSSSHVKIRWGPKATSSQYVHYKYLSPIPYPKFLSQDFVCENMAAFFGSPQFLSLPKTRSNYFSSSQTPPPEPPSYQLPEPPTTPPKTQQLSSNAAEPPSPTVAKVQPQKPVTKTSVESTDWISSTLTRRFGIGAGLAWVGFLAVGVLSEQIKTRFEVSQQEANTRDVEKEEEVVLPNGIRYYDLRIGGGASPRPGDLVVIDVKGSVEGSGQVFVDTYGSEKKKPLALVMGSRPYSKGICEGIEYVLKTMKAGGKRKVIIPPNLGFREEGADLGSGVQIPPFATLEYVIEVERVSIAPA</sequence>
<dbReference type="EMBL" id="CACTIH010000044">
    <property type="protein sequence ID" value="CAA2939819.1"/>
    <property type="molecule type" value="Genomic_DNA"/>
</dbReference>
<evidence type="ECO:0000256" key="3">
    <source>
        <dbReference type="ARBA" id="ARBA00004456"/>
    </source>
</evidence>
<feature type="domain" description="PPIase FKBP-type" evidence="13">
    <location>
        <begin position="200"/>
        <end position="299"/>
    </location>
</feature>
<reference evidence="14 15" key="1">
    <citation type="submission" date="2019-12" db="EMBL/GenBank/DDBJ databases">
        <authorList>
            <person name="Alioto T."/>
            <person name="Alioto T."/>
            <person name="Gomez Garrido J."/>
        </authorList>
    </citation>
    <scope>NUCLEOTIDE SEQUENCE [LARGE SCALE GENOMIC DNA]</scope>
</reference>
<gene>
    <name evidence="14" type="ORF">OLEA9_A099097</name>
</gene>
<evidence type="ECO:0000256" key="9">
    <source>
        <dbReference type="ARBA" id="ARBA00023078"/>
    </source>
</evidence>
<evidence type="ECO:0000256" key="1">
    <source>
        <dbReference type="ARBA" id="ARBA00000971"/>
    </source>
</evidence>
<comment type="caution">
    <text evidence="14">The sequence shown here is derived from an EMBL/GenBank/DDBJ whole genome shotgun (WGS) entry which is preliminary data.</text>
</comment>
<keyword evidence="7" id="KW-0934">Plastid</keyword>
<evidence type="ECO:0000256" key="10">
    <source>
        <dbReference type="ARBA" id="ARBA00023110"/>
    </source>
</evidence>
<dbReference type="PANTHER" id="PTHR47598:SF1">
    <property type="entry name" value="PEPTIDYL-PROLYL CIS-TRANS ISOMERASE FKBP17-2, CHLOROPLASTIC"/>
    <property type="match status" value="1"/>
</dbReference>
<dbReference type="InterPro" id="IPR053111">
    <property type="entry name" value="Chloro_FKBP-type_PPIase"/>
</dbReference>
<evidence type="ECO:0000256" key="11">
    <source>
        <dbReference type="PROSITE-ProRule" id="PRU00277"/>
    </source>
</evidence>
<dbReference type="GO" id="GO:0003755">
    <property type="term" value="F:peptidyl-prolyl cis-trans isomerase activity"/>
    <property type="evidence" value="ECO:0007669"/>
    <property type="project" value="UniProtKB-KW"/>
</dbReference>